<comment type="caution">
    <text evidence="10">The sequence shown here is derived from an EMBL/GenBank/DDBJ whole genome shotgun (WGS) entry which is preliminary data.</text>
</comment>
<dbReference type="PANTHER" id="PTHR24221:SF654">
    <property type="entry name" value="ATP-BINDING CASSETTE SUB-FAMILY B MEMBER 6"/>
    <property type="match status" value="1"/>
</dbReference>
<organism evidence="10 11">
    <name type="scientific">Luedemannella flava</name>
    <dbReference type="NCBI Taxonomy" id="349316"/>
    <lineage>
        <taxon>Bacteria</taxon>
        <taxon>Bacillati</taxon>
        <taxon>Actinomycetota</taxon>
        <taxon>Actinomycetes</taxon>
        <taxon>Micromonosporales</taxon>
        <taxon>Micromonosporaceae</taxon>
        <taxon>Luedemannella</taxon>
    </lineage>
</organism>
<dbReference type="PROSITE" id="PS00211">
    <property type="entry name" value="ABC_TRANSPORTER_1"/>
    <property type="match status" value="1"/>
</dbReference>
<dbReference type="InterPro" id="IPR003593">
    <property type="entry name" value="AAA+_ATPase"/>
</dbReference>
<evidence type="ECO:0000256" key="6">
    <source>
        <dbReference type="ARBA" id="ARBA00023136"/>
    </source>
</evidence>
<keyword evidence="4 10" id="KW-0067">ATP-binding</keyword>
<dbReference type="Pfam" id="PF00664">
    <property type="entry name" value="ABC_membrane"/>
    <property type="match status" value="1"/>
</dbReference>
<evidence type="ECO:0000256" key="3">
    <source>
        <dbReference type="ARBA" id="ARBA00022741"/>
    </source>
</evidence>
<evidence type="ECO:0000259" key="8">
    <source>
        <dbReference type="PROSITE" id="PS50893"/>
    </source>
</evidence>
<sequence>MRDGLWVLGRSIREEPRTFVVGVAGSLLFGLLTVGSAFVVGAVVGEVVVPAFDRGQAAPGALAAGAAAILAISLGKVLGIFGRRLGAGAMQFRLQATFRRRVARRYLTLPLSWHRRNPTGTLLANANSDVEAVFFPIAPLPFAVGTIGMLVAAIASLFLIDWTFALVGIAVFPTLFAINVVYSRTVAPRVAHAQALRGTVSAIAHESFDGAVVVKTMGREASETERFGRAADELRDAMISVGRVRGLFDPLMETLPSLGTVGVLLVGAVRLDRGAVTVPEVVSVAFLFTVLAFPVRAIGWVLAELPRSVVGWERVQRVLRAEGETTYGVRALPATRGGAALRFEGVCFGYEPEQPILTDVTFEVPAGRTIALVGPTGSGKSTIAALAAGLVEPAAGRVRLDGVPLRELSHAALASTVALVPQVPFVFDDTVRGNVDLGRDGVDDAAVWAALRLARADGFVAALPDSLDTTVGERGATLSGGQRQRLALARALAADPRLVILDDATSAVDPRVEAAMLAGLRDRAGETSILVVAYRRATIALADEVIFLDRGRVLAQGPHEVLLATVPGYAALVTAYERADADREREHAFDDADLVLDAEETFS</sequence>
<feature type="domain" description="ABC transporter" evidence="8">
    <location>
        <begin position="341"/>
        <end position="575"/>
    </location>
</feature>
<evidence type="ECO:0000256" key="4">
    <source>
        <dbReference type="ARBA" id="ARBA00022840"/>
    </source>
</evidence>
<accession>A0ABP4YU97</accession>
<feature type="transmembrane region" description="Helical" evidence="7">
    <location>
        <begin position="20"/>
        <end position="45"/>
    </location>
</feature>
<feature type="domain" description="ABC transmembrane type-1" evidence="9">
    <location>
        <begin position="20"/>
        <end position="307"/>
    </location>
</feature>
<dbReference type="InterPro" id="IPR036640">
    <property type="entry name" value="ABC1_TM_sf"/>
</dbReference>
<evidence type="ECO:0000313" key="10">
    <source>
        <dbReference type="EMBL" id="GAA1826473.1"/>
    </source>
</evidence>
<dbReference type="PROSITE" id="PS50929">
    <property type="entry name" value="ABC_TM1F"/>
    <property type="match status" value="1"/>
</dbReference>
<name>A0ABP4YU97_9ACTN</name>
<dbReference type="EMBL" id="BAAALT010000229">
    <property type="protein sequence ID" value="GAA1826473.1"/>
    <property type="molecule type" value="Genomic_DNA"/>
</dbReference>
<keyword evidence="3" id="KW-0547">Nucleotide-binding</keyword>
<dbReference type="PROSITE" id="PS50893">
    <property type="entry name" value="ABC_TRANSPORTER_2"/>
    <property type="match status" value="1"/>
</dbReference>
<keyword evidence="5 7" id="KW-1133">Transmembrane helix</keyword>
<protein>
    <submittedName>
        <fullName evidence="10">ABC transporter ATP-binding protein</fullName>
    </submittedName>
</protein>
<dbReference type="RefSeq" id="WP_344138065.1">
    <property type="nucleotide sequence ID" value="NZ_BAAALT010000229.1"/>
</dbReference>
<feature type="transmembrane region" description="Helical" evidence="7">
    <location>
        <begin position="164"/>
        <end position="182"/>
    </location>
</feature>
<proteinExistence type="predicted"/>
<keyword evidence="2 7" id="KW-0812">Transmembrane</keyword>
<dbReference type="InterPro" id="IPR017871">
    <property type="entry name" value="ABC_transporter-like_CS"/>
</dbReference>
<evidence type="ECO:0000256" key="5">
    <source>
        <dbReference type="ARBA" id="ARBA00022989"/>
    </source>
</evidence>
<feature type="transmembrane region" description="Helical" evidence="7">
    <location>
        <begin position="281"/>
        <end position="303"/>
    </location>
</feature>
<dbReference type="InterPro" id="IPR027417">
    <property type="entry name" value="P-loop_NTPase"/>
</dbReference>
<evidence type="ECO:0000256" key="1">
    <source>
        <dbReference type="ARBA" id="ARBA00004651"/>
    </source>
</evidence>
<dbReference type="PANTHER" id="PTHR24221">
    <property type="entry name" value="ATP-BINDING CASSETTE SUB-FAMILY B"/>
    <property type="match status" value="1"/>
</dbReference>
<dbReference type="SUPFAM" id="SSF90123">
    <property type="entry name" value="ABC transporter transmembrane region"/>
    <property type="match status" value="1"/>
</dbReference>
<dbReference type="InterPro" id="IPR039421">
    <property type="entry name" value="Type_1_exporter"/>
</dbReference>
<evidence type="ECO:0000313" key="11">
    <source>
        <dbReference type="Proteomes" id="UP001500218"/>
    </source>
</evidence>
<evidence type="ECO:0000256" key="7">
    <source>
        <dbReference type="SAM" id="Phobius"/>
    </source>
</evidence>
<dbReference type="SUPFAM" id="SSF52540">
    <property type="entry name" value="P-loop containing nucleoside triphosphate hydrolases"/>
    <property type="match status" value="1"/>
</dbReference>
<feature type="transmembrane region" description="Helical" evidence="7">
    <location>
        <begin position="57"/>
        <end position="81"/>
    </location>
</feature>
<comment type="subcellular location">
    <subcellularLocation>
        <location evidence="1">Cell membrane</location>
        <topology evidence="1">Multi-pass membrane protein</topology>
    </subcellularLocation>
</comment>
<dbReference type="Gene3D" id="3.40.50.300">
    <property type="entry name" value="P-loop containing nucleotide triphosphate hydrolases"/>
    <property type="match status" value="1"/>
</dbReference>
<evidence type="ECO:0000259" key="9">
    <source>
        <dbReference type="PROSITE" id="PS50929"/>
    </source>
</evidence>
<evidence type="ECO:0000256" key="2">
    <source>
        <dbReference type="ARBA" id="ARBA00022692"/>
    </source>
</evidence>
<dbReference type="SMART" id="SM00382">
    <property type="entry name" value="AAA"/>
    <property type="match status" value="1"/>
</dbReference>
<dbReference type="InterPro" id="IPR003439">
    <property type="entry name" value="ABC_transporter-like_ATP-bd"/>
</dbReference>
<dbReference type="GO" id="GO:0005524">
    <property type="term" value="F:ATP binding"/>
    <property type="evidence" value="ECO:0007669"/>
    <property type="project" value="UniProtKB-KW"/>
</dbReference>
<dbReference type="Gene3D" id="1.20.1560.10">
    <property type="entry name" value="ABC transporter type 1, transmembrane domain"/>
    <property type="match status" value="1"/>
</dbReference>
<dbReference type="InterPro" id="IPR011527">
    <property type="entry name" value="ABC1_TM_dom"/>
</dbReference>
<feature type="transmembrane region" description="Helical" evidence="7">
    <location>
        <begin position="133"/>
        <end position="158"/>
    </location>
</feature>
<dbReference type="Pfam" id="PF00005">
    <property type="entry name" value="ABC_tran"/>
    <property type="match status" value="1"/>
</dbReference>
<gene>
    <name evidence="10" type="ORF">GCM10009682_52630</name>
</gene>
<keyword evidence="6 7" id="KW-0472">Membrane</keyword>
<dbReference type="Proteomes" id="UP001500218">
    <property type="component" value="Unassembled WGS sequence"/>
</dbReference>
<reference evidence="11" key="1">
    <citation type="journal article" date="2019" name="Int. J. Syst. Evol. Microbiol.">
        <title>The Global Catalogue of Microorganisms (GCM) 10K type strain sequencing project: providing services to taxonomists for standard genome sequencing and annotation.</title>
        <authorList>
            <consortium name="The Broad Institute Genomics Platform"/>
            <consortium name="The Broad Institute Genome Sequencing Center for Infectious Disease"/>
            <person name="Wu L."/>
            <person name="Ma J."/>
        </authorList>
    </citation>
    <scope>NUCLEOTIDE SEQUENCE [LARGE SCALE GENOMIC DNA]</scope>
    <source>
        <strain evidence="11">JCM 13250</strain>
    </source>
</reference>
<keyword evidence="11" id="KW-1185">Reference proteome</keyword>